<keyword evidence="2" id="KW-0560">Oxidoreductase</keyword>
<evidence type="ECO:0000313" key="4">
    <source>
        <dbReference type="EMBL" id="BCJ28868.1"/>
    </source>
</evidence>
<dbReference type="SUPFAM" id="SSF50129">
    <property type="entry name" value="GroES-like"/>
    <property type="match status" value="1"/>
</dbReference>
<reference evidence="4" key="1">
    <citation type="submission" date="2020-08" db="EMBL/GenBank/DDBJ databases">
        <title>Whole genome shotgun sequence of Actinocatenispora sera NBRC 101916.</title>
        <authorList>
            <person name="Komaki H."/>
            <person name="Tamura T."/>
        </authorList>
    </citation>
    <scope>NUCLEOTIDE SEQUENCE</scope>
    <source>
        <strain evidence="4">NBRC 101916</strain>
    </source>
</reference>
<dbReference type="Proteomes" id="UP000680750">
    <property type="component" value="Chromosome"/>
</dbReference>
<keyword evidence="1" id="KW-0521">NADP</keyword>
<dbReference type="SUPFAM" id="SSF51735">
    <property type="entry name" value="NAD(P)-binding Rossmann-fold domains"/>
    <property type="match status" value="1"/>
</dbReference>
<dbReference type="SMART" id="SM00829">
    <property type="entry name" value="PKS_ER"/>
    <property type="match status" value="1"/>
</dbReference>
<dbReference type="InterPro" id="IPR013149">
    <property type="entry name" value="ADH-like_C"/>
</dbReference>
<organism evidence="4 5">
    <name type="scientific">Actinocatenispora sera</name>
    <dbReference type="NCBI Taxonomy" id="390989"/>
    <lineage>
        <taxon>Bacteria</taxon>
        <taxon>Bacillati</taxon>
        <taxon>Actinomycetota</taxon>
        <taxon>Actinomycetes</taxon>
        <taxon>Micromonosporales</taxon>
        <taxon>Micromonosporaceae</taxon>
        <taxon>Actinocatenispora</taxon>
    </lineage>
</organism>
<dbReference type="PANTHER" id="PTHR48106">
    <property type="entry name" value="QUINONE OXIDOREDUCTASE PIG3-RELATED"/>
    <property type="match status" value="1"/>
</dbReference>
<sequence>MHVSRIHQFGPPEVLRYEQVDDPVPGSGEVLVAVERAGVSYGDVIVRAGSYPVELPYVPGVEVGGRVVAVGDGADATLVGRQVVACTTRNAGGYAELARAKAAYTFPVPDGLGLEVAIGVFQAGAVALGLLTAMQVRPGETVLVTAAAGRIGLLLVQLAQAAGATVVAAAGGTAKVAAAREAGAKHAVDYATADWPNQVREATGGRGADVVLDAIGGTLGAQAIEAAARPGGRIGIYGFASGDWTPLDTAAIVRSGQAVSGPLSLVFAKSDAEQRADAEQALAAATRGELTPRLHAEYPLADAAAAHTELADRRTIGGIQLLP</sequence>
<dbReference type="GO" id="GO:0016651">
    <property type="term" value="F:oxidoreductase activity, acting on NAD(P)H"/>
    <property type="evidence" value="ECO:0007669"/>
    <property type="project" value="TreeGrafter"/>
</dbReference>
<dbReference type="RefSeq" id="WP_030448449.1">
    <property type="nucleotide sequence ID" value="NZ_AP023354.1"/>
</dbReference>
<protein>
    <submittedName>
        <fullName evidence="4">Quinone oxidoreductase</fullName>
    </submittedName>
</protein>
<evidence type="ECO:0000259" key="3">
    <source>
        <dbReference type="SMART" id="SM00829"/>
    </source>
</evidence>
<dbReference type="Pfam" id="PF00107">
    <property type="entry name" value="ADH_zinc_N"/>
    <property type="match status" value="1"/>
</dbReference>
<dbReference type="EMBL" id="AP023354">
    <property type="protein sequence ID" value="BCJ28868.1"/>
    <property type="molecule type" value="Genomic_DNA"/>
</dbReference>
<dbReference type="InterPro" id="IPR011032">
    <property type="entry name" value="GroES-like_sf"/>
</dbReference>
<dbReference type="InterPro" id="IPR036291">
    <property type="entry name" value="NAD(P)-bd_dom_sf"/>
</dbReference>
<feature type="domain" description="Enoyl reductase (ER)" evidence="3">
    <location>
        <begin position="10"/>
        <end position="321"/>
    </location>
</feature>
<dbReference type="Gene3D" id="3.90.180.10">
    <property type="entry name" value="Medium-chain alcohol dehydrogenases, catalytic domain"/>
    <property type="match status" value="1"/>
</dbReference>
<dbReference type="InterPro" id="IPR013154">
    <property type="entry name" value="ADH-like_N"/>
</dbReference>
<gene>
    <name evidence="4" type="primary">qor_4</name>
    <name evidence="4" type="ORF">Asera_29760</name>
</gene>
<dbReference type="AlphaFoldDB" id="A0A810L402"/>
<dbReference type="Gene3D" id="3.40.50.720">
    <property type="entry name" value="NAD(P)-binding Rossmann-like Domain"/>
    <property type="match status" value="1"/>
</dbReference>
<dbReference type="KEGG" id="aser:Asera_29760"/>
<dbReference type="GO" id="GO:0070402">
    <property type="term" value="F:NADPH binding"/>
    <property type="evidence" value="ECO:0007669"/>
    <property type="project" value="TreeGrafter"/>
</dbReference>
<keyword evidence="5" id="KW-1185">Reference proteome</keyword>
<dbReference type="OrthoDB" id="3339625at2"/>
<proteinExistence type="predicted"/>
<dbReference type="Pfam" id="PF08240">
    <property type="entry name" value="ADH_N"/>
    <property type="match status" value="1"/>
</dbReference>
<evidence type="ECO:0000313" key="5">
    <source>
        <dbReference type="Proteomes" id="UP000680750"/>
    </source>
</evidence>
<evidence type="ECO:0000256" key="2">
    <source>
        <dbReference type="ARBA" id="ARBA00023002"/>
    </source>
</evidence>
<name>A0A810L402_9ACTN</name>
<dbReference type="InterPro" id="IPR020843">
    <property type="entry name" value="ER"/>
</dbReference>
<evidence type="ECO:0000256" key="1">
    <source>
        <dbReference type="ARBA" id="ARBA00022857"/>
    </source>
</evidence>
<accession>A0A810L402</accession>